<protein>
    <submittedName>
        <fullName evidence="1">Uncharacterized protein</fullName>
    </submittedName>
</protein>
<accession>A0A2N1L6G7</accession>
<sequence length="82" mass="9507">MQGFFRPDFKLSAKQRINSHLPTEQNNIVTIKKQPQKSINNFVDKITSAEQNEAELLFAQAVYHQEVTEKMFITSSSMRFLS</sequence>
<reference evidence="1 2" key="1">
    <citation type="submission" date="2016-04" db="EMBL/GenBank/DDBJ databases">
        <title>Genome analyses suggest a sexual origin of heterokaryosis in a supposedly ancient asexual fungus.</title>
        <authorList>
            <person name="Ropars J."/>
            <person name="Sedzielewska K."/>
            <person name="Noel J."/>
            <person name="Charron P."/>
            <person name="Farinelli L."/>
            <person name="Marton T."/>
            <person name="Kruger M."/>
            <person name="Pelin A."/>
            <person name="Brachmann A."/>
            <person name="Corradi N."/>
        </authorList>
    </citation>
    <scope>NUCLEOTIDE SEQUENCE [LARGE SCALE GENOMIC DNA]</scope>
    <source>
        <strain evidence="1 2">C2</strain>
    </source>
</reference>
<evidence type="ECO:0000313" key="2">
    <source>
        <dbReference type="Proteomes" id="UP000233469"/>
    </source>
</evidence>
<organism evidence="1 2">
    <name type="scientific">Rhizophagus irregularis</name>
    <dbReference type="NCBI Taxonomy" id="588596"/>
    <lineage>
        <taxon>Eukaryota</taxon>
        <taxon>Fungi</taxon>
        <taxon>Fungi incertae sedis</taxon>
        <taxon>Mucoromycota</taxon>
        <taxon>Glomeromycotina</taxon>
        <taxon>Glomeromycetes</taxon>
        <taxon>Glomerales</taxon>
        <taxon>Glomeraceae</taxon>
        <taxon>Rhizophagus</taxon>
    </lineage>
</organism>
<name>A0A2N1L6G7_9GLOM</name>
<dbReference type="AlphaFoldDB" id="A0A2N1L6G7"/>
<dbReference type="EMBL" id="LLXL01009062">
    <property type="protein sequence ID" value="PKK44973.1"/>
    <property type="molecule type" value="Genomic_DNA"/>
</dbReference>
<gene>
    <name evidence="1" type="ORF">RhiirC2_803998</name>
</gene>
<evidence type="ECO:0000313" key="1">
    <source>
        <dbReference type="EMBL" id="PKK44973.1"/>
    </source>
</evidence>
<proteinExistence type="predicted"/>
<reference evidence="1 2" key="2">
    <citation type="submission" date="2017-10" db="EMBL/GenBank/DDBJ databases">
        <title>Extensive intraspecific genome diversity in a model arbuscular mycorrhizal fungus.</title>
        <authorList>
            <person name="Chen E.C.H."/>
            <person name="Morin E."/>
            <person name="Baudet D."/>
            <person name="Noel J."/>
            <person name="Ndikumana S."/>
            <person name="Charron P."/>
            <person name="St-Onge C."/>
            <person name="Giorgi J."/>
            <person name="Grigoriev I.V."/>
            <person name="Roux C."/>
            <person name="Martin F.M."/>
            <person name="Corradi N."/>
        </authorList>
    </citation>
    <scope>NUCLEOTIDE SEQUENCE [LARGE SCALE GENOMIC DNA]</scope>
    <source>
        <strain evidence="1 2">C2</strain>
    </source>
</reference>
<comment type="caution">
    <text evidence="1">The sequence shown here is derived from an EMBL/GenBank/DDBJ whole genome shotgun (WGS) entry which is preliminary data.</text>
</comment>
<dbReference type="Proteomes" id="UP000233469">
    <property type="component" value="Unassembled WGS sequence"/>
</dbReference>